<evidence type="ECO:0000256" key="1">
    <source>
        <dbReference type="SAM" id="Phobius"/>
    </source>
</evidence>
<reference evidence="2 3" key="1">
    <citation type="journal article" date="2018" name="Nat. Genet.">
        <title>The Rosa genome provides new insights in the design of modern roses.</title>
        <authorList>
            <person name="Bendahmane M."/>
        </authorList>
    </citation>
    <scope>NUCLEOTIDE SEQUENCE [LARGE SCALE GENOMIC DNA]</scope>
    <source>
        <strain evidence="3">cv. Old Blush</strain>
    </source>
</reference>
<proteinExistence type="predicted"/>
<protein>
    <submittedName>
        <fullName evidence="2">Uncharacterized protein</fullName>
    </submittedName>
</protein>
<dbReference type="Proteomes" id="UP000238479">
    <property type="component" value="Chromosome 4"/>
</dbReference>
<gene>
    <name evidence="2" type="ORF">RchiOBHm_Chr4g0420841</name>
</gene>
<comment type="caution">
    <text evidence="2">The sequence shown here is derived from an EMBL/GenBank/DDBJ whole genome shotgun (WGS) entry which is preliminary data.</text>
</comment>
<keyword evidence="1" id="KW-1133">Transmembrane helix</keyword>
<dbReference type="AlphaFoldDB" id="A0A2P6QXY0"/>
<sequence>MLARYQNCLEQKMLELCFACEVCAGLCSPCLMIAPWCWMFIIPEFCSFCFCTVHMYVVTEVLTWSILL</sequence>
<keyword evidence="1" id="KW-0472">Membrane</keyword>
<evidence type="ECO:0000313" key="2">
    <source>
        <dbReference type="EMBL" id="PRQ39055.1"/>
    </source>
</evidence>
<evidence type="ECO:0000313" key="3">
    <source>
        <dbReference type="Proteomes" id="UP000238479"/>
    </source>
</evidence>
<keyword evidence="3" id="KW-1185">Reference proteome</keyword>
<dbReference type="EMBL" id="PDCK01000042">
    <property type="protein sequence ID" value="PRQ39055.1"/>
    <property type="molecule type" value="Genomic_DNA"/>
</dbReference>
<dbReference type="Gramene" id="PRQ39055">
    <property type="protein sequence ID" value="PRQ39055"/>
    <property type="gene ID" value="RchiOBHm_Chr4g0420841"/>
</dbReference>
<accession>A0A2P6QXY0</accession>
<organism evidence="2 3">
    <name type="scientific">Rosa chinensis</name>
    <name type="common">China rose</name>
    <dbReference type="NCBI Taxonomy" id="74649"/>
    <lineage>
        <taxon>Eukaryota</taxon>
        <taxon>Viridiplantae</taxon>
        <taxon>Streptophyta</taxon>
        <taxon>Embryophyta</taxon>
        <taxon>Tracheophyta</taxon>
        <taxon>Spermatophyta</taxon>
        <taxon>Magnoliopsida</taxon>
        <taxon>eudicotyledons</taxon>
        <taxon>Gunneridae</taxon>
        <taxon>Pentapetalae</taxon>
        <taxon>rosids</taxon>
        <taxon>fabids</taxon>
        <taxon>Rosales</taxon>
        <taxon>Rosaceae</taxon>
        <taxon>Rosoideae</taxon>
        <taxon>Rosoideae incertae sedis</taxon>
        <taxon>Rosa</taxon>
    </lineage>
</organism>
<keyword evidence="1" id="KW-0812">Transmembrane</keyword>
<name>A0A2P6QXY0_ROSCH</name>
<feature type="transmembrane region" description="Helical" evidence="1">
    <location>
        <begin position="40"/>
        <end position="67"/>
    </location>
</feature>